<comment type="similarity">
    <text evidence="7">Belongs to the zinc-containing alcohol dehydrogenase family. DOIA dehydrogenase subfamily.</text>
</comment>
<dbReference type="GO" id="GO:0016491">
    <property type="term" value="F:oxidoreductase activity"/>
    <property type="evidence" value="ECO:0007669"/>
    <property type="project" value="UniProtKB-KW"/>
</dbReference>
<keyword evidence="2 12" id="KW-0479">Metal-binding</keyword>
<dbReference type="OrthoDB" id="9797931at2"/>
<dbReference type="EC" id="1.1.1.329" evidence="8"/>
<evidence type="ECO:0000256" key="3">
    <source>
        <dbReference type="ARBA" id="ARBA00022833"/>
    </source>
</evidence>
<dbReference type="SUPFAM" id="SSF51735">
    <property type="entry name" value="NAD(P)-binding Rossmann-fold domains"/>
    <property type="match status" value="1"/>
</dbReference>
<keyword evidence="4" id="KW-0560">Oxidoreductase</keyword>
<name>A0A420V993_9ACTN</name>
<dbReference type="InterPro" id="IPR013154">
    <property type="entry name" value="ADH-like_N"/>
</dbReference>
<accession>A0A420V993</accession>
<dbReference type="RefSeq" id="WP_043460235.1">
    <property type="nucleotide sequence ID" value="NZ_CP134822.1"/>
</dbReference>
<evidence type="ECO:0000256" key="8">
    <source>
        <dbReference type="ARBA" id="ARBA00039102"/>
    </source>
</evidence>
<dbReference type="Gene3D" id="3.40.50.720">
    <property type="entry name" value="NAD(P)-binding Rossmann-like Domain"/>
    <property type="match status" value="1"/>
</dbReference>
<keyword evidence="3 12" id="KW-0862">Zinc</keyword>
<reference evidence="15 16" key="1">
    <citation type="journal article" date="2014" name="Genome Announc.">
        <title>Draft Genome Sequence of Streptomyces fradiae ATCC 19609, a Strain Highly Sensitive to Antibiotics.</title>
        <authorList>
            <person name="Bekker O.B."/>
            <person name="Klimina K.M."/>
            <person name="Vatlin A.A."/>
            <person name="Zakharevich N.V."/>
            <person name="Kasianov A.S."/>
            <person name="Danilenko V.N."/>
        </authorList>
    </citation>
    <scope>NUCLEOTIDE SEQUENCE [LARGE SCALE GENOMIC DNA]</scope>
    <source>
        <strain evidence="15 16">ATCC 19609</strain>
    </source>
</reference>
<evidence type="ECO:0000256" key="1">
    <source>
        <dbReference type="ARBA" id="ARBA00001947"/>
    </source>
</evidence>
<dbReference type="Gene3D" id="3.90.180.10">
    <property type="entry name" value="Medium-chain alcohol dehydrogenases, catalytic domain"/>
    <property type="match status" value="1"/>
</dbReference>
<evidence type="ECO:0000256" key="10">
    <source>
        <dbReference type="ARBA" id="ARBA00048685"/>
    </source>
</evidence>
<sequence>MTGGGRAVLLERPGAHRIVPAEPVPPGPGEALVRVYAAGVCGSDRELYEGTRAPGYVRYPVTPGHEWSGTVEAVGEGVDPGLVGRKTVGEGFRNCQTCERCRAGETSLCTGGYDETGFTRPGAFADTLTLPARLLHVLAPDADLRAAALLEPAAVAAAAALTAAARPAERIAVVGAGTLGLLAVQFLAASAPAELLVVEPRTGRAEQAVPFGATEVRPPDGLTALTGRYDLVVETAGAPRSACCAVSLARGGGRVVLTGLPGAGAEGIDPLGLAMRQITVHTVFGAPPAAWAYAVRAFGTGLLNPAPLITHEFAWEEYADAVALVGGGDPGAGKVLLRP</sequence>
<dbReference type="InterPro" id="IPR002328">
    <property type="entry name" value="ADH_Zn_CS"/>
</dbReference>
<comment type="pathway">
    <text evidence="6">Metabolic intermediate biosynthesis; 2-deoxystreptamine biosynthesis; 2-deoxystreptamine from D-glucose 6-phosphate: step 3/4.</text>
</comment>
<evidence type="ECO:0000256" key="12">
    <source>
        <dbReference type="RuleBase" id="RU361277"/>
    </source>
</evidence>
<evidence type="ECO:0000256" key="6">
    <source>
        <dbReference type="ARBA" id="ARBA00037908"/>
    </source>
</evidence>
<comment type="caution">
    <text evidence="15">The sequence shown here is derived from an EMBL/GenBank/DDBJ whole genome shotgun (WGS) entry which is preliminary data.</text>
</comment>
<organism evidence="15 16">
    <name type="scientific">Streptomyces xinghaiensis</name>
    <dbReference type="NCBI Taxonomy" id="1038928"/>
    <lineage>
        <taxon>Bacteria</taxon>
        <taxon>Bacillati</taxon>
        <taxon>Actinomycetota</taxon>
        <taxon>Actinomycetes</taxon>
        <taxon>Kitasatosporales</taxon>
        <taxon>Streptomycetaceae</taxon>
        <taxon>Streptomyces</taxon>
    </lineage>
</organism>
<evidence type="ECO:0000256" key="9">
    <source>
        <dbReference type="ARBA" id="ARBA00039387"/>
    </source>
</evidence>
<evidence type="ECO:0000259" key="13">
    <source>
        <dbReference type="Pfam" id="PF00107"/>
    </source>
</evidence>
<dbReference type="PANTHER" id="PTHR43401:SF2">
    <property type="entry name" value="L-THREONINE 3-DEHYDROGENASE"/>
    <property type="match status" value="1"/>
</dbReference>
<evidence type="ECO:0000256" key="2">
    <source>
        <dbReference type="ARBA" id="ARBA00022723"/>
    </source>
</evidence>
<evidence type="ECO:0000256" key="7">
    <source>
        <dbReference type="ARBA" id="ARBA00038004"/>
    </source>
</evidence>
<dbReference type="AlphaFoldDB" id="A0A420V993"/>
<evidence type="ECO:0000259" key="14">
    <source>
        <dbReference type="Pfam" id="PF08240"/>
    </source>
</evidence>
<comment type="catalytic activity">
    <reaction evidence="10">
        <text>2-deoxy-scyllo-inosamine + NAD(+) = 3-amino-2,3-dideoxy-scyllo-inosose + NADH + H(+)</text>
        <dbReference type="Rhea" id="RHEA:33883"/>
        <dbReference type="ChEBI" id="CHEBI:15378"/>
        <dbReference type="ChEBI" id="CHEBI:57540"/>
        <dbReference type="ChEBI" id="CHEBI:57945"/>
        <dbReference type="ChEBI" id="CHEBI:65002"/>
        <dbReference type="ChEBI" id="CHEBI:65003"/>
        <dbReference type="EC" id="1.1.1.329"/>
    </reaction>
</comment>
<dbReference type="GO" id="GO:0008270">
    <property type="term" value="F:zinc ion binding"/>
    <property type="evidence" value="ECO:0007669"/>
    <property type="project" value="InterPro"/>
</dbReference>
<dbReference type="Pfam" id="PF00107">
    <property type="entry name" value="ADH_zinc_N"/>
    <property type="match status" value="1"/>
</dbReference>
<proteinExistence type="inferred from homology"/>
<feature type="domain" description="Alcohol dehydrogenase-like C-terminal" evidence="13">
    <location>
        <begin position="179"/>
        <end position="296"/>
    </location>
</feature>
<dbReference type="InterPro" id="IPR050129">
    <property type="entry name" value="Zn_alcohol_dh"/>
</dbReference>
<dbReference type="Pfam" id="PF08240">
    <property type="entry name" value="ADH_N"/>
    <property type="match status" value="1"/>
</dbReference>
<gene>
    <name evidence="15" type="ORF">SFRA_001410</name>
</gene>
<dbReference type="PANTHER" id="PTHR43401">
    <property type="entry name" value="L-THREONINE 3-DEHYDROGENASE"/>
    <property type="match status" value="1"/>
</dbReference>
<dbReference type="PROSITE" id="PS00059">
    <property type="entry name" value="ADH_ZINC"/>
    <property type="match status" value="1"/>
</dbReference>
<evidence type="ECO:0000256" key="11">
    <source>
        <dbReference type="ARBA" id="ARBA00049085"/>
    </source>
</evidence>
<comment type="function">
    <text evidence="5">Catalyzes the oxidation of 2-deoxy-scyllo-inosamine (DOIA) with NAD(+) or NADP(+), forming 3-amino-2,3-dideoxy-scyllo-inosose (amino-DOI).</text>
</comment>
<protein>
    <recommendedName>
        <fullName evidence="9">2-deoxy-scyllo-inosamine dehydrogenase</fullName>
        <ecNumber evidence="8">1.1.1.329</ecNumber>
    </recommendedName>
</protein>
<dbReference type="EMBL" id="JNAD02000001">
    <property type="protein sequence ID" value="RKM98929.1"/>
    <property type="molecule type" value="Genomic_DNA"/>
</dbReference>
<evidence type="ECO:0000256" key="5">
    <source>
        <dbReference type="ARBA" id="ARBA00037678"/>
    </source>
</evidence>
<evidence type="ECO:0000256" key="4">
    <source>
        <dbReference type="ARBA" id="ARBA00023002"/>
    </source>
</evidence>
<dbReference type="InterPro" id="IPR013149">
    <property type="entry name" value="ADH-like_C"/>
</dbReference>
<keyword evidence="16" id="KW-1185">Reference proteome</keyword>
<evidence type="ECO:0000313" key="16">
    <source>
        <dbReference type="Proteomes" id="UP000028058"/>
    </source>
</evidence>
<feature type="domain" description="Alcohol dehydrogenase-like N-terminal" evidence="14">
    <location>
        <begin position="27"/>
        <end position="137"/>
    </location>
</feature>
<comment type="cofactor">
    <cofactor evidence="1 12">
        <name>Zn(2+)</name>
        <dbReference type="ChEBI" id="CHEBI:29105"/>
    </cofactor>
</comment>
<comment type="catalytic activity">
    <reaction evidence="11">
        <text>2-deoxy-scyllo-inosamine + NADP(+) = 3-amino-2,3-dideoxy-scyllo-inosose + NADPH + H(+)</text>
        <dbReference type="Rhea" id="RHEA:33879"/>
        <dbReference type="ChEBI" id="CHEBI:15378"/>
        <dbReference type="ChEBI" id="CHEBI:57783"/>
        <dbReference type="ChEBI" id="CHEBI:58349"/>
        <dbReference type="ChEBI" id="CHEBI:65002"/>
        <dbReference type="ChEBI" id="CHEBI:65003"/>
        <dbReference type="EC" id="1.1.1.329"/>
    </reaction>
</comment>
<dbReference type="SUPFAM" id="SSF50129">
    <property type="entry name" value="GroES-like"/>
    <property type="match status" value="1"/>
</dbReference>
<evidence type="ECO:0000313" key="15">
    <source>
        <dbReference type="EMBL" id="RKM98929.1"/>
    </source>
</evidence>
<dbReference type="InterPro" id="IPR036291">
    <property type="entry name" value="NAD(P)-bd_dom_sf"/>
</dbReference>
<dbReference type="InterPro" id="IPR011032">
    <property type="entry name" value="GroES-like_sf"/>
</dbReference>
<dbReference type="Proteomes" id="UP000028058">
    <property type="component" value="Unassembled WGS sequence"/>
</dbReference>